<evidence type="ECO:0000259" key="1">
    <source>
        <dbReference type="PROSITE" id="PS50181"/>
    </source>
</evidence>
<protein>
    <recommendedName>
        <fullName evidence="1">F-box domain-containing protein</fullName>
    </recommendedName>
</protein>
<proteinExistence type="predicted"/>
<dbReference type="EMBL" id="JABBWG010000022">
    <property type="protein sequence ID" value="KAG1814021.1"/>
    <property type="molecule type" value="Genomic_DNA"/>
</dbReference>
<dbReference type="Gene3D" id="3.80.10.10">
    <property type="entry name" value="Ribonuclease Inhibitor"/>
    <property type="match status" value="1"/>
</dbReference>
<dbReference type="Proteomes" id="UP000807769">
    <property type="component" value="Unassembled WGS sequence"/>
</dbReference>
<dbReference type="SUPFAM" id="SSF52047">
    <property type="entry name" value="RNI-like"/>
    <property type="match status" value="1"/>
</dbReference>
<gene>
    <name evidence="2" type="ORF">BJ212DRAFT_1482367</name>
</gene>
<dbReference type="Gene3D" id="1.20.1280.50">
    <property type="match status" value="1"/>
</dbReference>
<dbReference type="AlphaFoldDB" id="A0A9P7E8U4"/>
<dbReference type="PANTHER" id="PTHR38926:SF72">
    <property type="entry name" value="IM:7136021-RELATED"/>
    <property type="match status" value="1"/>
</dbReference>
<feature type="domain" description="F-box" evidence="1">
    <location>
        <begin position="91"/>
        <end position="148"/>
    </location>
</feature>
<evidence type="ECO:0000313" key="2">
    <source>
        <dbReference type="EMBL" id="KAG1814021.1"/>
    </source>
</evidence>
<dbReference type="PROSITE" id="PS50181">
    <property type="entry name" value="FBOX"/>
    <property type="match status" value="1"/>
</dbReference>
<dbReference type="GeneID" id="64634422"/>
<name>A0A9P7E8U4_9AGAM</name>
<dbReference type="OrthoDB" id="2269034at2759"/>
<evidence type="ECO:0000313" key="3">
    <source>
        <dbReference type="Proteomes" id="UP000807769"/>
    </source>
</evidence>
<reference evidence="2" key="1">
    <citation type="journal article" date="2020" name="New Phytol.">
        <title>Comparative genomics reveals dynamic genome evolution in host specialist ectomycorrhizal fungi.</title>
        <authorList>
            <person name="Lofgren L.A."/>
            <person name="Nguyen N.H."/>
            <person name="Vilgalys R."/>
            <person name="Ruytinx J."/>
            <person name="Liao H.L."/>
            <person name="Branco S."/>
            <person name="Kuo A."/>
            <person name="LaButti K."/>
            <person name="Lipzen A."/>
            <person name="Andreopoulos W."/>
            <person name="Pangilinan J."/>
            <person name="Riley R."/>
            <person name="Hundley H."/>
            <person name="Na H."/>
            <person name="Barry K."/>
            <person name="Grigoriev I.V."/>
            <person name="Stajich J.E."/>
            <person name="Kennedy P.G."/>
        </authorList>
    </citation>
    <scope>NUCLEOTIDE SEQUENCE</scope>
    <source>
        <strain evidence="2">MN1</strain>
    </source>
</reference>
<dbReference type="RefSeq" id="XP_041191657.1">
    <property type="nucleotide sequence ID" value="XM_041340406.1"/>
</dbReference>
<sequence length="402" mass="45600">MVGGTVELFPPSHFHLQHLNLLCVNMQISYSNVDLPLVSATIGEMQGTSDVILCEESGLETVRNGVSYRQRQLVEEKTNIIQSNASPKQFSSTIWRLPTEILSEIFLYCLPEDRLLSPAPALAPVLLTTICRRWREVALGLPSLWCTLQLVGDDDWHKRAFFYDSWLKRSRGHPLSLSLECFSNLSEPQSLLQEYIPQISSLQLEFSDCDGPFIMEDFHALKELTINNYGFDPKRAIDLLPREIADFFSDSAWARLTHVEININGLDAFPRILHLCPNLSSVTVFGIFDPIQTPEPITHTNLQTLRMYGDALCNQGGDLGLFEVITLPNLRVVEVRHMGQWPHEEFKEFLTRSKCPLESLTFGSAVWTTDQQRAEYVTLLPSLELTAEPDSDFNIFELIGDL</sequence>
<accession>A0A9P7E8U4</accession>
<dbReference type="InterPro" id="IPR032675">
    <property type="entry name" value="LRR_dom_sf"/>
</dbReference>
<dbReference type="PANTHER" id="PTHR38926">
    <property type="entry name" value="F-BOX DOMAIN CONTAINING PROTEIN, EXPRESSED"/>
    <property type="match status" value="1"/>
</dbReference>
<comment type="caution">
    <text evidence="2">The sequence shown here is derived from an EMBL/GenBank/DDBJ whole genome shotgun (WGS) entry which is preliminary data.</text>
</comment>
<dbReference type="InterPro" id="IPR001810">
    <property type="entry name" value="F-box_dom"/>
</dbReference>
<keyword evidence="3" id="KW-1185">Reference proteome</keyword>
<organism evidence="2 3">
    <name type="scientific">Suillus subaureus</name>
    <dbReference type="NCBI Taxonomy" id="48587"/>
    <lineage>
        <taxon>Eukaryota</taxon>
        <taxon>Fungi</taxon>
        <taxon>Dikarya</taxon>
        <taxon>Basidiomycota</taxon>
        <taxon>Agaricomycotina</taxon>
        <taxon>Agaricomycetes</taxon>
        <taxon>Agaricomycetidae</taxon>
        <taxon>Boletales</taxon>
        <taxon>Suillineae</taxon>
        <taxon>Suillaceae</taxon>
        <taxon>Suillus</taxon>
    </lineage>
</organism>